<dbReference type="EMBL" id="CP090170">
    <property type="protein sequence ID" value="UJO21284.1"/>
    <property type="molecule type" value="Genomic_DNA"/>
</dbReference>
<gene>
    <name evidence="2" type="ORF">CLAFUR5_10929</name>
</gene>
<dbReference type="RefSeq" id="XP_047765650.1">
    <property type="nucleotide sequence ID" value="XM_047910077.1"/>
</dbReference>
<dbReference type="PROSITE" id="PS50181">
    <property type="entry name" value="FBOX"/>
    <property type="match status" value="1"/>
</dbReference>
<dbReference type="InterPro" id="IPR001810">
    <property type="entry name" value="F-box_dom"/>
</dbReference>
<dbReference type="AlphaFoldDB" id="A0A9Q8PEU3"/>
<reference evidence="2" key="2">
    <citation type="journal article" date="2022" name="Microb. Genom.">
        <title>A chromosome-scale genome assembly of the tomato pathogen Cladosporium fulvum reveals a compartmentalized genome architecture and the presence of a dispensable chromosome.</title>
        <authorList>
            <person name="Zaccaron A.Z."/>
            <person name="Chen L.H."/>
            <person name="Samaras A."/>
            <person name="Stergiopoulos I."/>
        </authorList>
    </citation>
    <scope>NUCLEOTIDE SEQUENCE</scope>
    <source>
        <strain evidence="2">Race5_Kim</strain>
    </source>
</reference>
<dbReference type="GeneID" id="71990807"/>
<evidence type="ECO:0000259" key="1">
    <source>
        <dbReference type="PROSITE" id="PS50181"/>
    </source>
</evidence>
<dbReference type="OrthoDB" id="10447671at2759"/>
<evidence type="ECO:0000313" key="3">
    <source>
        <dbReference type="Proteomes" id="UP000756132"/>
    </source>
</evidence>
<proteinExistence type="predicted"/>
<organism evidence="2 3">
    <name type="scientific">Passalora fulva</name>
    <name type="common">Tomato leaf mold</name>
    <name type="synonym">Cladosporium fulvum</name>
    <dbReference type="NCBI Taxonomy" id="5499"/>
    <lineage>
        <taxon>Eukaryota</taxon>
        <taxon>Fungi</taxon>
        <taxon>Dikarya</taxon>
        <taxon>Ascomycota</taxon>
        <taxon>Pezizomycotina</taxon>
        <taxon>Dothideomycetes</taxon>
        <taxon>Dothideomycetidae</taxon>
        <taxon>Mycosphaerellales</taxon>
        <taxon>Mycosphaerellaceae</taxon>
        <taxon>Fulvia</taxon>
    </lineage>
</organism>
<evidence type="ECO:0000313" key="2">
    <source>
        <dbReference type="EMBL" id="UJO21284.1"/>
    </source>
</evidence>
<keyword evidence="3" id="KW-1185">Reference proteome</keyword>
<dbReference type="KEGG" id="ffu:CLAFUR5_10929"/>
<reference evidence="2" key="1">
    <citation type="submission" date="2021-12" db="EMBL/GenBank/DDBJ databases">
        <authorList>
            <person name="Zaccaron A."/>
            <person name="Stergiopoulos I."/>
        </authorList>
    </citation>
    <scope>NUCLEOTIDE SEQUENCE</scope>
    <source>
        <strain evidence="2">Race5_Kim</strain>
    </source>
</reference>
<feature type="domain" description="F-box" evidence="1">
    <location>
        <begin position="15"/>
        <end position="64"/>
    </location>
</feature>
<dbReference type="Proteomes" id="UP000756132">
    <property type="component" value="Chromosome 8"/>
</dbReference>
<name>A0A9Q8PEU3_PASFU</name>
<protein>
    <recommendedName>
        <fullName evidence="1">F-box domain-containing protein</fullName>
    </recommendedName>
</protein>
<sequence length="343" mass="39122">MASPILVQPDVAQRQPHLELLPAEVFEMVAEVADEKDLLALRLTSRQCASKILKTYTKVHFTEILFRPRDLASLMKCFRISGHPVFRHVVRTITISIDRCDRKEDNVCQVMHDSDFERKGLGLLFECLARYTKTTALRIVAREHPVATSDPRDSGDVHPYYPDWNLNMTCKRVFVDIMQILQSTPLNITSLDIATGTNWGLPMLELNDAEMDCLISLLAPLERLSLTVWRSICLIGQEYEEIDPLELILDDLPFVALEHFQLQGKRMEVWTEVEDLACSLSSHKKTLAPLHLRDIAVSDRTWIIDEDMAEQGVAAIMAKKFGCDRIMADAETDEVFWDIVVGR</sequence>
<accession>A0A9Q8PEU3</accession>